<comment type="caution">
    <text evidence="2">The sequence shown here is derived from an EMBL/GenBank/DDBJ whole genome shotgun (WGS) entry which is preliminary data.</text>
</comment>
<accession>A0A9Q1QK34</accession>
<evidence type="ECO:0000256" key="1">
    <source>
        <dbReference type="SAM" id="MobiDB-lite"/>
    </source>
</evidence>
<feature type="compositionally biased region" description="Polar residues" evidence="1">
    <location>
        <begin position="188"/>
        <end position="209"/>
    </location>
</feature>
<dbReference type="Proteomes" id="UP001153076">
    <property type="component" value="Unassembled WGS sequence"/>
</dbReference>
<evidence type="ECO:0000313" key="2">
    <source>
        <dbReference type="EMBL" id="KAJ8445573.1"/>
    </source>
</evidence>
<name>A0A9Q1QK34_9CARY</name>
<keyword evidence="3" id="KW-1185">Reference proteome</keyword>
<sequence length="245" mass="27352">MVDKSSRSPPQRVVSHQIKTVLTEIPLPYCRIPSRKNKALLSQRRGMLEVSFDMLRAINSPDLCELLLSEIIHDDEQDFSPEATLLAIIERQDTKPRRFLSNLVGYTSNPVEILTTTTMFPLLLILPNLESHLCWMEFNLTIIANPLQPDLGYADVLKFDLRGHGHSQVPPSEPKLCSQLSGSNTSGLLSVSQTSYSTNPPESNPSLTPNPHPSHMEELLNCCLIGKMRGDPLPIPAIIHKTKKD</sequence>
<dbReference type="AlphaFoldDB" id="A0A9Q1QK34"/>
<proteinExistence type="predicted"/>
<dbReference type="EMBL" id="JAKOGI010000076">
    <property type="protein sequence ID" value="KAJ8445573.1"/>
    <property type="molecule type" value="Genomic_DNA"/>
</dbReference>
<feature type="region of interest" description="Disordered" evidence="1">
    <location>
        <begin position="188"/>
        <end position="212"/>
    </location>
</feature>
<gene>
    <name evidence="2" type="ORF">Cgig2_012461</name>
</gene>
<protein>
    <submittedName>
        <fullName evidence="2">Uncharacterized protein</fullName>
    </submittedName>
</protein>
<evidence type="ECO:0000313" key="3">
    <source>
        <dbReference type="Proteomes" id="UP001153076"/>
    </source>
</evidence>
<reference evidence="2" key="1">
    <citation type="submission" date="2022-04" db="EMBL/GenBank/DDBJ databases">
        <title>Carnegiea gigantea Genome sequencing and assembly v2.</title>
        <authorList>
            <person name="Copetti D."/>
            <person name="Sanderson M.J."/>
            <person name="Burquez A."/>
            <person name="Wojciechowski M.F."/>
        </authorList>
    </citation>
    <scope>NUCLEOTIDE SEQUENCE</scope>
    <source>
        <strain evidence="2">SGP5-SGP5p</strain>
        <tissue evidence="2">Aerial part</tissue>
    </source>
</reference>
<organism evidence="2 3">
    <name type="scientific">Carnegiea gigantea</name>
    <dbReference type="NCBI Taxonomy" id="171969"/>
    <lineage>
        <taxon>Eukaryota</taxon>
        <taxon>Viridiplantae</taxon>
        <taxon>Streptophyta</taxon>
        <taxon>Embryophyta</taxon>
        <taxon>Tracheophyta</taxon>
        <taxon>Spermatophyta</taxon>
        <taxon>Magnoliopsida</taxon>
        <taxon>eudicotyledons</taxon>
        <taxon>Gunneridae</taxon>
        <taxon>Pentapetalae</taxon>
        <taxon>Caryophyllales</taxon>
        <taxon>Cactineae</taxon>
        <taxon>Cactaceae</taxon>
        <taxon>Cactoideae</taxon>
        <taxon>Echinocereeae</taxon>
        <taxon>Carnegiea</taxon>
    </lineage>
</organism>